<feature type="transmembrane region" description="Helical" evidence="1">
    <location>
        <begin position="21"/>
        <end position="42"/>
    </location>
</feature>
<evidence type="ECO:0000313" key="3">
    <source>
        <dbReference type="Proteomes" id="UP000008068"/>
    </source>
</evidence>
<dbReference type="Pfam" id="PF10325">
    <property type="entry name" value="7TM_GPCR_Srz"/>
    <property type="match status" value="1"/>
</dbReference>
<keyword evidence="1" id="KW-0472">Membrane</keyword>
<dbReference type="InParanoid" id="G0N358"/>
<keyword evidence="1" id="KW-1133">Transmembrane helix</keyword>
<dbReference type="InterPro" id="IPR018817">
    <property type="entry name" value="7TM_GPCR_serpentine_rcpt_Srz"/>
</dbReference>
<evidence type="ECO:0000313" key="2">
    <source>
        <dbReference type="EMBL" id="EGT51384.1"/>
    </source>
</evidence>
<proteinExistence type="predicted"/>
<reference evidence="3" key="1">
    <citation type="submission" date="2011-07" db="EMBL/GenBank/DDBJ databases">
        <authorList>
            <consortium name="Caenorhabditis brenneri Sequencing and Analysis Consortium"/>
            <person name="Wilson R.K."/>
        </authorList>
    </citation>
    <scope>NUCLEOTIDE SEQUENCE [LARGE SCALE GENOMIC DNA]</scope>
    <source>
        <strain evidence="3">PB2801</strain>
    </source>
</reference>
<dbReference type="Proteomes" id="UP000008068">
    <property type="component" value="Unassembled WGS sequence"/>
</dbReference>
<keyword evidence="1" id="KW-0812">Transmembrane</keyword>
<organism evidence="3">
    <name type="scientific">Caenorhabditis brenneri</name>
    <name type="common">Nematode worm</name>
    <dbReference type="NCBI Taxonomy" id="135651"/>
    <lineage>
        <taxon>Eukaryota</taxon>
        <taxon>Metazoa</taxon>
        <taxon>Ecdysozoa</taxon>
        <taxon>Nematoda</taxon>
        <taxon>Chromadorea</taxon>
        <taxon>Rhabditida</taxon>
        <taxon>Rhabditina</taxon>
        <taxon>Rhabditomorpha</taxon>
        <taxon>Rhabditoidea</taxon>
        <taxon>Rhabditidae</taxon>
        <taxon>Peloderinae</taxon>
        <taxon>Caenorhabditis</taxon>
    </lineage>
</organism>
<gene>
    <name evidence="2" type="ORF">CAEBREN_25341</name>
</gene>
<dbReference type="PANTHER" id="PTHR31720">
    <property type="entry name" value="SERPENTINE RECEPTOR, CLASS Z-RELATED"/>
    <property type="match status" value="1"/>
</dbReference>
<dbReference type="HOGENOM" id="CLU_1338609_0_0_1"/>
<protein>
    <submittedName>
        <fullName evidence="2">Uncharacterized protein</fullName>
    </submittedName>
</protein>
<dbReference type="AlphaFoldDB" id="G0N358"/>
<dbReference type="EMBL" id="GL379833">
    <property type="protein sequence ID" value="EGT51384.1"/>
    <property type="molecule type" value="Genomic_DNA"/>
</dbReference>
<evidence type="ECO:0000256" key="1">
    <source>
        <dbReference type="SAM" id="Phobius"/>
    </source>
</evidence>
<feature type="transmembrane region" description="Helical" evidence="1">
    <location>
        <begin position="48"/>
        <end position="78"/>
    </location>
</feature>
<dbReference type="OrthoDB" id="5900827at2759"/>
<keyword evidence="3" id="KW-1185">Reference proteome</keyword>
<feature type="transmembrane region" description="Helical" evidence="1">
    <location>
        <begin position="99"/>
        <end position="116"/>
    </location>
</feature>
<name>G0N358_CAEBE</name>
<accession>G0N358</accession>
<sequence>MNHEREKDIAIFLFFSYSYKTVKLSHGIICIIICANLFMHFFGSQIGAFILASFAWLLFMMCEANQLLLSIIAVQRVLLYFLPSHEKHLQLSGTGMKTLFYLFPILNTCVTVYLILKVGEETFLQIHLKIVVFKFIDAFSLPLVIELTYIGSNRRNLLTALSSLESWRGFRSVCCPWIMTTQVEPVNNLAMVSSTNMELRSAVQN</sequence>